<feature type="chain" id="PRO_5025473216" description="Small ribosomal subunit protein uS12m" evidence="9">
    <location>
        <begin position="19"/>
        <end position="151"/>
    </location>
</feature>
<keyword evidence="11" id="KW-1185">Reference proteome</keyword>
<feature type="signal peptide" evidence="9">
    <location>
        <begin position="1"/>
        <end position="18"/>
    </location>
</feature>
<dbReference type="InParanoid" id="A0A663FC82"/>
<comment type="subcellular location">
    <subcellularLocation>
        <location evidence="1">Mitochondrion</location>
    </subcellularLocation>
</comment>
<dbReference type="PRINTS" id="PR01034">
    <property type="entry name" value="RIBOSOMALS12"/>
</dbReference>
<dbReference type="Proteomes" id="UP000472275">
    <property type="component" value="Unassembled WGS sequence"/>
</dbReference>
<dbReference type="InterPro" id="IPR005679">
    <property type="entry name" value="Ribosomal_uS12_bac"/>
</dbReference>
<evidence type="ECO:0000256" key="3">
    <source>
        <dbReference type="ARBA" id="ARBA00022946"/>
    </source>
</evidence>
<dbReference type="NCBIfam" id="TIGR00981">
    <property type="entry name" value="rpsL_bact"/>
    <property type="match status" value="1"/>
</dbReference>
<dbReference type="PROSITE" id="PS00055">
    <property type="entry name" value="RIBOSOMAL_S12"/>
    <property type="match status" value="1"/>
</dbReference>
<dbReference type="GO" id="GO:0005763">
    <property type="term" value="C:mitochondrial small ribosomal subunit"/>
    <property type="evidence" value="ECO:0007669"/>
    <property type="project" value="UniProtKB-ARBA"/>
</dbReference>
<reference evidence="10" key="1">
    <citation type="submission" date="2025-08" db="UniProtKB">
        <authorList>
            <consortium name="Ensembl"/>
        </authorList>
    </citation>
    <scope>IDENTIFICATION</scope>
</reference>
<dbReference type="GeneTree" id="ENSGT00550000075103"/>
<organism evidence="10 11">
    <name type="scientific">Aquila chrysaetos chrysaetos</name>
    <dbReference type="NCBI Taxonomy" id="223781"/>
    <lineage>
        <taxon>Eukaryota</taxon>
        <taxon>Metazoa</taxon>
        <taxon>Chordata</taxon>
        <taxon>Craniata</taxon>
        <taxon>Vertebrata</taxon>
        <taxon>Euteleostomi</taxon>
        <taxon>Archelosauria</taxon>
        <taxon>Archosauria</taxon>
        <taxon>Dinosauria</taxon>
        <taxon>Saurischia</taxon>
        <taxon>Theropoda</taxon>
        <taxon>Coelurosauria</taxon>
        <taxon>Aves</taxon>
        <taxon>Neognathae</taxon>
        <taxon>Neoaves</taxon>
        <taxon>Telluraves</taxon>
        <taxon>Accipitrimorphae</taxon>
        <taxon>Accipitriformes</taxon>
        <taxon>Accipitridae</taxon>
        <taxon>Accipitrinae</taxon>
        <taxon>Aquila</taxon>
    </lineage>
</organism>
<name>A0A663FC82_AQUCH</name>
<dbReference type="InterPro" id="IPR012340">
    <property type="entry name" value="NA-bd_OB-fold"/>
</dbReference>
<evidence type="ECO:0000256" key="2">
    <source>
        <dbReference type="ARBA" id="ARBA00005657"/>
    </source>
</evidence>
<keyword evidence="3" id="KW-0809">Transit peptide</keyword>
<evidence type="ECO:0000313" key="11">
    <source>
        <dbReference type="Proteomes" id="UP000472275"/>
    </source>
</evidence>
<evidence type="ECO:0000256" key="6">
    <source>
        <dbReference type="ARBA" id="ARBA00023274"/>
    </source>
</evidence>
<dbReference type="PANTHER" id="PTHR11652">
    <property type="entry name" value="30S RIBOSOMAL PROTEIN S12 FAMILY MEMBER"/>
    <property type="match status" value="1"/>
</dbReference>
<keyword evidence="5" id="KW-0496">Mitochondrion</keyword>
<keyword evidence="4" id="KW-0689">Ribosomal protein</keyword>
<reference evidence="10" key="2">
    <citation type="submission" date="2025-09" db="UniProtKB">
        <authorList>
            <consortium name="Ensembl"/>
        </authorList>
    </citation>
    <scope>IDENTIFICATION</scope>
</reference>
<dbReference type="FunFam" id="2.40.50.140:FF:000115">
    <property type="entry name" value="28S ribosomal protein S12, mitochondrial"/>
    <property type="match status" value="1"/>
</dbReference>
<dbReference type="Pfam" id="PF00164">
    <property type="entry name" value="Ribosom_S12_S23"/>
    <property type="match status" value="1"/>
</dbReference>
<evidence type="ECO:0000256" key="4">
    <source>
        <dbReference type="ARBA" id="ARBA00022980"/>
    </source>
</evidence>
<accession>A0A663FC82</accession>
<evidence type="ECO:0000256" key="1">
    <source>
        <dbReference type="ARBA" id="ARBA00004173"/>
    </source>
</evidence>
<dbReference type="CDD" id="cd03368">
    <property type="entry name" value="Ribosomal_S12"/>
    <property type="match status" value="1"/>
</dbReference>
<dbReference type="GO" id="GO:0003735">
    <property type="term" value="F:structural constituent of ribosome"/>
    <property type="evidence" value="ECO:0007669"/>
    <property type="project" value="InterPro"/>
</dbReference>
<dbReference type="Ensembl" id="ENSACCT00020023132.1">
    <property type="protein sequence ID" value="ENSACCP00020022154.1"/>
    <property type="gene ID" value="ENSACCG00020015225.1"/>
</dbReference>
<keyword evidence="9" id="KW-0732">Signal</keyword>
<dbReference type="GO" id="GO:0006412">
    <property type="term" value="P:translation"/>
    <property type="evidence" value="ECO:0007669"/>
    <property type="project" value="InterPro"/>
</dbReference>
<evidence type="ECO:0000256" key="5">
    <source>
        <dbReference type="ARBA" id="ARBA00023128"/>
    </source>
</evidence>
<dbReference type="SUPFAM" id="SSF50249">
    <property type="entry name" value="Nucleic acid-binding proteins"/>
    <property type="match status" value="1"/>
</dbReference>
<dbReference type="Gene3D" id="2.40.50.140">
    <property type="entry name" value="Nucleic acid-binding proteins"/>
    <property type="match status" value="1"/>
</dbReference>
<evidence type="ECO:0000256" key="9">
    <source>
        <dbReference type="SAM" id="SignalP"/>
    </source>
</evidence>
<evidence type="ECO:0000256" key="8">
    <source>
        <dbReference type="ARBA" id="ARBA00083933"/>
    </source>
</evidence>
<proteinExistence type="inferred from homology"/>
<sequence length="151" mass="16375">MPLRALLRAAASLRGCATGALPAAAVPGRWPVPPWPQQASGMATLNQMHRQGRPKPPPPKLGATFGRPQIKGVVIKNLIRKPKKPNSANRKCARVRLSNGKEVVCFIPGEGHSLQEHHVVLVQGGRTQDLPGVKLTIVRGKYDCTHVQKKK</sequence>
<dbReference type="InterPro" id="IPR006032">
    <property type="entry name" value="Ribosomal_uS12"/>
</dbReference>
<dbReference type="AlphaFoldDB" id="A0A663FC82"/>
<evidence type="ECO:0000256" key="7">
    <source>
        <dbReference type="ARBA" id="ARBA00035248"/>
    </source>
</evidence>
<comment type="similarity">
    <text evidence="2">Belongs to the universal ribosomal protein uS12 family.</text>
</comment>
<evidence type="ECO:0000313" key="10">
    <source>
        <dbReference type="Ensembl" id="ENSACCP00020022154.1"/>
    </source>
</evidence>
<keyword evidence="6" id="KW-0687">Ribonucleoprotein</keyword>
<protein>
    <recommendedName>
        <fullName evidence="7">Small ribosomal subunit protein uS12m</fullName>
    </recommendedName>
    <alternativeName>
        <fullName evidence="8">28S ribosomal protein S12, mitochondrial</fullName>
    </alternativeName>
</protein>